<evidence type="ECO:0000256" key="1">
    <source>
        <dbReference type="SAM" id="SignalP"/>
    </source>
</evidence>
<proteinExistence type="predicted"/>
<dbReference type="OrthoDB" id="3690812at2"/>
<keyword evidence="1" id="KW-0732">Signal</keyword>
<evidence type="ECO:0000313" key="3">
    <source>
        <dbReference type="Proteomes" id="UP000037773"/>
    </source>
</evidence>
<dbReference type="RefSeq" id="WP_030827349.1">
    <property type="nucleotide sequence ID" value="NZ_LGCN01000074.1"/>
</dbReference>
<gene>
    <name evidence="2" type="ORF">ADK41_07920</name>
</gene>
<protein>
    <recommendedName>
        <fullName evidence="4">Lipoprotein</fullName>
    </recommendedName>
</protein>
<dbReference type="EMBL" id="LGCN01000074">
    <property type="protein sequence ID" value="KOT42698.1"/>
    <property type="molecule type" value="Genomic_DNA"/>
</dbReference>
<organism evidence="2 3">
    <name type="scientific">Streptomyces caelestis</name>
    <dbReference type="NCBI Taxonomy" id="36816"/>
    <lineage>
        <taxon>Bacteria</taxon>
        <taxon>Bacillati</taxon>
        <taxon>Actinomycetota</taxon>
        <taxon>Actinomycetes</taxon>
        <taxon>Kitasatosporales</taxon>
        <taxon>Streptomycetaceae</taxon>
        <taxon>Streptomyces</taxon>
    </lineage>
</organism>
<accession>A0A0N0S6B3</accession>
<name>A0A0N0S6B3_9ACTN</name>
<dbReference type="PATRIC" id="fig|36816.3.peg.1705"/>
<evidence type="ECO:0000313" key="2">
    <source>
        <dbReference type="EMBL" id="KOT42698.1"/>
    </source>
</evidence>
<reference evidence="2 3" key="1">
    <citation type="submission" date="2015-07" db="EMBL/GenBank/DDBJ databases">
        <authorList>
            <person name="Noorani M."/>
        </authorList>
    </citation>
    <scope>NUCLEOTIDE SEQUENCE [LARGE SCALE GENOMIC DNA]</scope>
    <source>
        <strain evidence="2 3">NRRL B-24567</strain>
    </source>
</reference>
<dbReference type="AlphaFoldDB" id="A0A0N0S6B3"/>
<sequence>MSVMRSRARPAVLATVVTALCTGAPAAGPARAESLAVLQCQGTESVAYSPGITFPPRDVDVTTDGRLGSCVDGAGEVMSGAYGERFTLHAGCNDLLGGFQGPRTFTWSTGDTGVVEAAGSSTAIAGQVVTTFTGTVVQGRFRGRPATQVIVLPQPGLLRCPSTGVTDATGTTTLTLV</sequence>
<dbReference type="Proteomes" id="UP000037773">
    <property type="component" value="Unassembled WGS sequence"/>
</dbReference>
<evidence type="ECO:0008006" key="4">
    <source>
        <dbReference type="Google" id="ProtNLM"/>
    </source>
</evidence>
<feature type="chain" id="PRO_5039122017" description="Lipoprotein" evidence="1">
    <location>
        <begin position="27"/>
        <end position="177"/>
    </location>
</feature>
<feature type="signal peptide" evidence="1">
    <location>
        <begin position="1"/>
        <end position="26"/>
    </location>
</feature>
<keyword evidence="3" id="KW-1185">Reference proteome</keyword>
<comment type="caution">
    <text evidence="2">The sequence shown here is derived from an EMBL/GenBank/DDBJ whole genome shotgun (WGS) entry which is preliminary data.</text>
</comment>